<dbReference type="Gene3D" id="1.10.30.10">
    <property type="entry name" value="High mobility group box domain"/>
    <property type="match status" value="1"/>
</dbReference>
<gene>
    <name evidence="5" type="ORF">AOQ84DRAFT_356086</name>
</gene>
<evidence type="ECO:0000256" key="2">
    <source>
        <dbReference type="PROSITE-ProRule" id="PRU00267"/>
    </source>
</evidence>
<feature type="compositionally biased region" description="Basic and acidic residues" evidence="3">
    <location>
        <begin position="313"/>
        <end position="323"/>
    </location>
</feature>
<dbReference type="Pfam" id="PF00505">
    <property type="entry name" value="HMG_box"/>
    <property type="match status" value="1"/>
</dbReference>
<sequence>MVKQKKEETAELMISIEQFTRTRDSVVVSLTNLQNGLQHVQAGINDLLRTYMNHTTSILAGGSGALDSLALTNPMTTVGGTTEGGPVAQPLVDGSAKRKRKREKKERDPNAPKRPLTAAFLYSQHARPIVRSDLEAALQPGEKLEPNAVNMEVNKRWNEMHDDAKELWRQSYRKSMEEYKEAMKEYAAARGGVTSPIPDVHDDEITDEVDAGALDTDAEGTSGEESDEDVPAKAPSPPPKVPSPPAAKTPRANKRQKVGKTNGVLAPAPATAPSPIPVPIPTMLKPTSILPPGNSPVVENAAQPKEKGKKVKGSKEPSPEESKKKRTARKVKGGDEETEAAPVESAPPVEKKKRDRKRKNEGTTA</sequence>
<evidence type="ECO:0000256" key="1">
    <source>
        <dbReference type="ARBA" id="ARBA00023125"/>
    </source>
</evidence>
<dbReference type="InterPro" id="IPR036910">
    <property type="entry name" value="HMG_box_dom_sf"/>
</dbReference>
<organism evidence="5 6">
    <name type="scientific">Glonium stellatum</name>
    <dbReference type="NCBI Taxonomy" id="574774"/>
    <lineage>
        <taxon>Eukaryota</taxon>
        <taxon>Fungi</taxon>
        <taxon>Dikarya</taxon>
        <taxon>Ascomycota</taxon>
        <taxon>Pezizomycotina</taxon>
        <taxon>Dothideomycetes</taxon>
        <taxon>Pleosporomycetidae</taxon>
        <taxon>Gloniales</taxon>
        <taxon>Gloniaceae</taxon>
        <taxon>Glonium</taxon>
    </lineage>
</organism>
<dbReference type="AlphaFoldDB" id="A0A8E2JPS3"/>
<dbReference type="InterPro" id="IPR009071">
    <property type="entry name" value="HMG_box_dom"/>
</dbReference>
<evidence type="ECO:0000259" key="4">
    <source>
        <dbReference type="PROSITE" id="PS50118"/>
    </source>
</evidence>
<dbReference type="InterPro" id="IPR050342">
    <property type="entry name" value="HMGB"/>
</dbReference>
<evidence type="ECO:0000313" key="5">
    <source>
        <dbReference type="EMBL" id="OCL05150.1"/>
    </source>
</evidence>
<dbReference type="PANTHER" id="PTHR48112">
    <property type="entry name" value="HIGH MOBILITY GROUP PROTEIN DSP1"/>
    <property type="match status" value="1"/>
</dbReference>
<feature type="region of interest" description="Disordered" evidence="3">
    <location>
        <begin position="190"/>
        <end position="365"/>
    </location>
</feature>
<dbReference type="Proteomes" id="UP000250140">
    <property type="component" value="Unassembled WGS sequence"/>
</dbReference>
<accession>A0A8E2JPS3</accession>
<dbReference type="SUPFAM" id="SSF47095">
    <property type="entry name" value="HMG-box"/>
    <property type="match status" value="1"/>
</dbReference>
<feature type="DNA-binding region" description="HMG box" evidence="2">
    <location>
        <begin position="112"/>
        <end position="187"/>
    </location>
</feature>
<proteinExistence type="predicted"/>
<feature type="compositionally biased region" description="Pro residues" evidence="3">
    <location>
        <begin position="270"/>
        <end position="280"/>
    </location>
</feature>
<dbReference type="PROSITE" id="PS50118">
    <property type="entry name" value="HMG_BOX_2"/>
    <property type="match status" value="1"/>
</dbReference>
<feature type="compositionally biased region" description="Acidic residues" evidence="3">
    <location>
        <begin position="201"/>
        <end position="229"/>
    </location>
</feature>
<dbReference type="PANTHER" id="PTHR48112:SF22">
    <property type="entry name" value="MITOCHONDRIAL TRANSCRIPTION FACTOR A, ISOFORM B"/>
    <property type="match status" value="1"/>
</dbReference>
<feature type="domain" description="HMG box" evidence="4">
    <location>
        <begin position="112"/>
        <end position="187"/>
    </location>
</feature>
<keyword evidence="1 2" id="KW-0238">DNA-binding</keyword>
<dbReference type="GO" id="GO:0005634">
    <property type="term" value="C:nucleus"/>
    <property type="evidence" value="ECO:0007669"/>
    <property type="project" value="UniProtKB-UniRule"/>
</dbReference>
<evidence type="ECO:0000313" key="6">
    <source>
        <dbReference type="Proteomes" id="UP000250140"/>
    </source>
</evidence>
<feature type="compositionally biased region" description="Pro residues" evidence="3">
    <location>
        <begin position="234"/>
        <end position="247"/>
    </location>
</feature>
<dbReference type="EMBL" id="KV750361">
    <property type="protein sequence ID" value="OCL05150.1"/>
    <property type="molecule type" value="Genomic_DNA"/>
</dbReference>
<dbReference type="OrthoDB" id="5550281at2759"/>
<keyword evidence="6" id="KW-1185">Reference proteome</keyword>
<reference evidence="5 6" key="1">
    <citation type="journal article" date="2016" name="Nat. Commun.">
        <title>Ectomycorrhizal ecology is imprinted in the genome of the dominant symbiotic fungus Cenococcum geophilum.</title>
        <authorList>
            <consortium name="DOE Joint Genome Institute"/>
            <person name="Peter M."/>
            <person name="Kohler A."/>
            <person name="Ohm R.A."/>
            <person name="Kuo A."/>
            <person name="Krutzmann J."/>
            <person name="Morin E."/>
            <person name="Arend M."/>
            <person name="Barry K.W."/>
            <person name="Binder M."/>
            <person name="Choi C."/>
            <person name="Clum A."/>
            <person name="Copeland A."/>
            <person name="Grisel N."/>
            <person name="Haridas S."/>
            <person name="Kipfer T."/>
            <person name="LaButti K."/>
            <person name="Lindquist E."/>
            <person name="Lipzen A."/>
            <person name="Maire R."/>
            <person name="Meier B."/>
            <person name="Mihaltcheva S."/>
            <person name="Molinier V."/>
            <person name="Murat C."/>
            <person name="Poggeler S."/>
            <person name="Quandt C.A."/>
            <person name="Sperisen C."/>
            <person name="Tritt A."/>
            <person name="Tisserant E."/>
            <person name="Crous P.W."/>
            <person name="Henrissat B."/>
            <person name="Nehls U."/>
            <person name="Egli S."/>
            <person name="Spatafora J.W."/>
            <person name="Grigoriev I.V."/>
            <person name="Martin F.M."/>
        </authorList>
    </citation>
    <scope>NUCLEOTIDE SEQUENCE [LARGE SCALE GENOMIC DNA]</scope>
    <source>
        <strain evidence="5 6">CBS 207.34</strain>
    </source>
</reference>
<dbReference type="GO" id="GO:0003677">
    <property type="term" value="F:DNA binding"/>
    <property type="evidence" value="ECO:0007669"/>
    <property type="project" value="UniProtKB-UniRule"/>
</dbReference>
<keyword evidence="2" id="KW-0539">Nucleus</keyword>
<name>A0A8E2JPS3_9PEZI</name>
<protein>
    <recommendedName>
        <fullName evidence="4">HMG box domain-containing protein</fullName>
    </recommendedName>
</protein>
<dbReference type="SMART" id="SM00398">
    <property type="entry name" value="HMG"/>
    <property type="match status" value="1"/>
</dbReference>
<feature type="region of interest" description="Disordered" evidence="3">
    <location>
        <begin position="77"/>
        <end position="117"/>
    </location>
</feature>
<evidence type="ECO:0000256" key="3">
    <source>
        <dbReference type="SAM" id="MobiDB-lite"/>
    </source>
</evidence>